<comment type="similarity">
    <text evidence="2">Belongs to the ORC5 family.</text>
</comment>
<evidence type="ECO:0000313" key="11">
    <source>
        <dbReference type="EMBL" id="SPO05638.1"/>
    </source>
</evidence>
<dbReference type="Gene3D" id="3.40.50.300">
    <property type="entry name" value="P-loop containing nucleotide triphosphate hydrolases"/>
    <property type="match status" value="1"/>
</dbReference>
<gene>
    <name evidence="11" type="ORF">DNG_08325</name>
</gene>
<evidence type="ECO:0000256" key="4">
    <source>
        <dbReference type="ARBA" id="ARBA00022741"/>
    </source>
</evidence>
<accession>A0AAE8SYD9</accession>
<dbReference type="Pfam" id="PF14630">
    <property type="entry name" value="ORC5_C"/>
    <property type="match status" value="1"/>
</dbReference>
<proteinExistence type="inferred from homology"/>
<sequence>MGSTFEPPNEDLISDVSKTYPCREPQIRALTTLLHPNAAQCKNLVLYGSKATGKSAITRTVLEALSKNKDDAANDVPLAHAIVSSARCITGRHLFETTVAAVAKALEWDGASKRCENLAQLAIELSKMLLYSLRPDSFRFVLVFDGIDLQREAPHTLLPALARLHETIPCLATVFIVTTPSPLVLRTVTASFLEFPNYKKFEFVKILALDTPPTSLPFATPQETADLWTRFCGAVHDSLAKSASRTLPSFRHGCHALWPRFVAPVLAGTHSSKEFSKLLIASRVHFQDEALLNPSIIRATMTTTGIMTTTTSMAPNSTARPAREKAPSHTTLTTLLPTTARLLLLSAYLASYNPPAKDFTVFSTHTVRKRGRGGRATGRGRSARISRKLLGAQTFVLERMTAIFTAVRNEWAADQHDVVSKEVDADVGVALATLASLRLVVRVGTGDLTDMGARWRVNVGLEAVRGVGRSLGVEVEDWLIE</sequence>
<evidence type="ECO:0000256" key="1">
    <source>
        <dbReference type="ARBA" id="ARBA00004123"/>
    </source>
</evidence>
<feature type="region of interest" description="Disordered" evidence="7">
    <location>
        <begin position="310"/>
        <end position="329"/>
    </location>
</feature>
<dbReference type="InterPro" id="IPR041664">
    <property type="entry name" value="AAA_16"/>
</dbReference>
<evidence type="ECO:0000256" key="3">
    <source>
        <dbReference type="ARBA" id="ARBA00022705"/>
    </source>
</evidence>
<dbReference type="InterPro" id="IPR020796">
    <property type="entry name" value="ORC5"/>
</dbReference>
<evidence type="ECO:0000313" key="12">
    <source>
        <dbReference type="Proteomes" id="UP001187682"/>
    </source>
</evidence>
<feature type="domain" description="Orc1-like AAA ATPase" evidence="8">
    <location>
        <begin position="21"/>
        <end position="167"/>
    </location>
</feature>
<dbReference type="Pfam" id="PF21639">
    <property type="entry name" value="ORC5_lid"/>
    <property type="match status" value="1"/>
</dbReference>
<dbReference type="InterPro" id="IPR047088">
    <property type="entry name" value="ORC5_C"/>
</dbReference>
<dbReference type="Pfam" id="PF13191">
    <property type="entry name" value="AAA_16"/>
    <property type="match status" value="1"/>
</dbReference>
<dbReference type="PANTHER" id="PTHR12705">
    <property type="entry name" value="ORIGIN RECOGNITION COMPLEX SUBUNIT 5"/>
    <property type="match status" value="1"/>
</dbReference>
<dbReference type="SUPFAM" id="SSF52540">
    <property type="entry name" value="P-loop containing nucleoside triphosphate hydrolases"/>
    <property type="match status" value="1"/>
</dbReference>
<evidence type="ECO:0000259" key="10">
    <source>
        <dbReference type="Pfam" id="PF21639"/>
    </source>
</evidence>
<comment type="caution">
    <text evidence="11">The sequence shown here is derived from an EMBL/GenBank/DDBJ whole genome shotgun (WGS) entry which is preliminary data.</text>
</comment>
<dbReference type="InterPro" id="IPR048866">
    <property type="entry name" value="ORC5_lid"/>
</dbReference>
<keyword evidence="3" id="KW-0235">DNA replication</keyword>
<dbReference type="EMBL" id="ONZQ02000013">
    <property type="protein sequence ID" value="SPO05638.1"/>
    <property type="molecule type" value="Genomic_DNA"/>
</dbReference>
<feature type="domain" description="ORC5 lid" evidence="10">
    <location>
        <begin position="228"/>
        <end position="287"/>
    </location>
</feature>
<evidence type="ECO:0000256" key="5">
    <source>
        <dbReference type="ARBA" id="ARBA00022840"/>
    </source>
</evidence>
<dbReference type="InterPro" id="IPR027417">
    <property type="entry name" value="P-loop_NTPase"/>
</dbReference>
<dbReference type="GO" id="GO:0003688">
    <property type="term" value="F:DNA replication origin binding"/>
    <property type="evidence" value="ECO:0007669"/>
    <property type="project" value="TreeGrafter"/>
</dbReference>
<keyword evidence="4" id="KW-0547">Nucleotide-binding</keyword>
<keyword evidence="12" id="KW-1185">Reference proteome</keyword>
<name>A0AAE8SYD9_9PEZI</name>
<dbReference type="GO" id="GO:0005664">
    <property type="term" value="C:nuclear origin of replication recognition complex"/>
    <property type="evidence" value="ECO:0007669"/>
    <property type="project" value="TreeGrafter"/>
</dbReference>
<evidence type="ECO:0000256" key="2">
    <source>
        <dbReference type="ARBA" id="ARBA00006269"/>
    </source>
</evidence>
<dbReference type="Proteomes" id="UP001187682">
    <property type="component" value="Unassembled WGS sequence"/>
</dbReference>
<dbReference type="GO" id="GO:0006270">
    <property type="term" value="P:DNA replication initiation"/>
    <property type="evidence" value="ECO:0007669"/>
    <property type="project" value="TreeGrafter"/>
</dbReference>
<keyword evidence="6" id="KW-0539">Nucleus</keyword>
<dbReference type="PANTHER" id="PTHR12705:SF0">
    <property type="entry name" value="ORIGIN RECOGNITION COMPLEX SUBUNIT 5"/>
    <property type="match status" value="1"/>
</dbReference>
<reference evidence="11" key="1">
    <citation type="submission" date="2018-03" db="EMBL/GenBank/DDBJ databases">
        <authorList>
            <person name="Guldener U."/>
        </authorList>
    </citation>
    <scope>NUCLEOTIDE SEQUENCE</scope>
</reference>
<evidence type="ECO:0000259" key="9">
    <source>
        <dbReference type="Pfam" id="PF14630"/>
    </source>
</evidence>
<evidence type="ECO:0000256" key="7">
    <source>
        <dbReference type="SAM" id="MobiDB-lite"/>
    </source>
</evidence>
<dbReference type="AlphaFoldDB" id="A0AAE8SYD9"/>
<comment type="subcellular location">
    <subcellularLocation>
        <location evidence="1">Nucleus</location>
    </subcellularLocation>
</comment>
<evidence type="ECO:0000259" key="8">
    <source>
        <dbReference type="Pfam" id="PF13191"/>
    </source>
</evidence>
<feature type="domain" description="Origin recognition complex subunit 5 C-terminal" evidence="9">
    <location>
        <begin position="336"/>
        <end position="479"/>
    </location>
</feature>
<protein>
    <submittedName>
        <fullName evidence="11">Related to origin recognition complex subunit 5</fullName>
    </submittedName>
</protein>
<keyword evidence="5" id="KW-0067">ATP-binding</keyword>
<organism evidence="11 12">
    <name type="scientific">Cephalotrichum gorgonifer</name>
    <dbReference type="NCBI Taxonomy" id="2041049"/>
    <lineage>
        <taxon>Eukaryota</taxon>
        <taxon>Fungi</taxon>
        <taxon>Dikarya</taxon>
        <taxon>Ascomycota</taxon>
        <taxon>Pezizomycotina</taxon>
        <taxon>Sordariomycetes</taxon>
        <taxon>Hypocreomycetidae</taxon>
        <taxon>Microascales</taxon>
        <taxon>Microascaceae</taxon>
        <taxon>Cephalotrichum</taxon>
    </lineage>
</organism>
<evidence type="ECO:0000256" key="6">
    <source>
        <dbReference type="ARBA" id="ARBA00023242"/>
    </source>
</evidence>